<sequence>MSNKILITGAGGAVGSVSDLIIKHLVARGQDVRAFMRPTNQKDKDIEALGAEVFKGDLLNLHDVAKALEGVDIVYFSMSLSPYYSDAYIIMMEACRRQGKIKALINLSEYEQIFMGYDQMVQAPQARTALLGGEVSDWSPQQRAHWVSERALEWSGLPYVNIHANAFIENPILSWFNLGTIASEQVFEVPFEADEKIASISAPDLAEAVANIITNVEAHIGKSYALTGDELLSMAELAQIYSDIFGFKVTHRYLDKDAWAEKYMGILRDNNQLHTEAHLKGLMRLMTKPVYRHTTDTLEKLLGHKPKGVRSALENLPRIVEIKKQLAQG</sequence>
<protein>
    <submittedName>
        <fullName evidence="2">Hydroxylase</fullName>
    </submittedName>
</protein>
<dbReference type="EMBL" id="CP029206">
    <property type="protein sequence ID" value="AWI51160.1"/>
    <property type="molecule type" value="Genomic_DNA"/>
</dbReference>
<dbReference type="Proteomes" id="UP000244920">
    <property type="component" value="Chromosome"/>
</dbReference>
<reference evidence="3" key="1">
    <citation type="submission" date="2018-05" db="EMBL/GenBank/DDBJ databases">
        <title>Complete genome sequence of Actinobacillus porcitonsillarum reference strain 9953L55 (CCUG 46996).</title>
        <authorList>
            <person name="Dona V."/>
            <person name="Perreten V."/>
        </authorList>
    </citation>
    <scope>NUCLEOTIDE SEQUENCE [LARGE SCALE GENOMIC DNA]</scope>
    <source>
        <strain evidence="3">9953L55</strain>
    </source>
</reference>
<accession>A0A2U8FJH8</accession>
<dbReference type="Gene3D" id="3.40.50.720">
    <property type="entry name" value="NAD(P)-binding Rossmann-like Domain"/>
    <property type="match status" value="1"/>
</dbReference>
<dbReference type="InterPro" id="IPR036291">
    <property type="entry name" value="NAD(P)-bd_dom_sf"/>
</dbReference>
<dbReference type="AlphaFoldDB" id="A0A2U8FJH8"/>
<dbReference type="KEGG" id="apor:DDU33_06560"/>
<dbReference type="PANTHER" id="PTHR43162">
    <property type="match status" value="1"/>
</dbReference>
<dbReference type="InterPro" id="IPR051604">
    <property type="entry name" value="Ergot_Alk_Oxidoreductase"/>
</dbReference>
<name>A0A2U8FJH8_9PAST</name>
<organism evidence="2 3">
    <name type="scientific">Actinobacillus porcitonsillarum</name>
    <dbReference type="NCBI Taxonomy" id="189834"/>
    <lineage>
        <taxon>Bacteria</taxon>
        <taxon>Pseudomonadati</taxon>
        <taxon>Pseudomonadota</taxon>
        <taxon>Gammaproteobacteria</taxon>
        <taxon>Pasteurellales</taxon>
        <taxon>Pasteurellaceae</taxon>
        <taxon>Actinobacillus</taxon>
    </lineage>
</organism>
<dbReference type="InterPro" id="IPR016040">
    <property type="entry name" value="NAD(P)-bd_dom"/>
</dbReference>
<dbReference type="SUPFAM" id="SSF51735">
    <property type="entry name" value="NAD(P)-binding Rossmann-fold domains"/>
    <property type="match status" value="1"/>
</dbReference>
<feature type="domain" description="NAD(P)-binding" evidence="1">
    <location>
        <begin position="12"/>
        <end position="214"/>
    </location>
</feature>
<evidence type="ECO:0000259" key="1">
    <source>
        <dbReference type="Pfam" id="PF13460"/>
    </source>
</evidence>
<dbReference type="RefSeq" id="WP_108923900.1">
    <property type="nucleotide sequence ID" value="NZ_CP029206.1"/>
</dbReference>
<evidence type="ECO:0000313" key="3">
    <source>
        <dbReference type="Proteomes" id="UP000244920"/>
    </source>
</evidence>
<dbReference type="Pfam" id="PF13460">
    <property type="entry name" value="NAD_binding_10"/>
    <property type="match status" value="1"/>
</dbReference>
<evidence type="ECO:0000313" key="2">
    <source>
        <dbReference type="EMBL" id="AWI51160.1"/>
    </source>
</evidence>
<gene>
    <name evidence="2" type="ORF">DDU33_06560</name>
</gene>
<proteinExistence type="predicted"/>
<keyword evidence="3" id="KW-1185">Reference proteome</keyword>
<dbReference type="PANTHER" id="PTHR43162:SF1">
    <property type="entry name" value="PRESTALK A DIFFERENTIATION PROTEIN A"/>
    <property type="match status" value="1"/>
</dbReference>